<name>A0ABT2URF4_9BACL</name>
<sequence length="524" mass="59350">MNKQGKVLLSSMALMLTITACSDSSSKQTVKEVPSTSTPKPAAAGSKASDVPLTVKILKGSSNINLQAPLFDYIFEKTNVKIQLELVTTNFEQKAQTIIATNSLPDIMEVAYGKQMYVDGAKNGLFLPISDYMSDAPNLAKIMKENKEIAKNNIDGKIYSFPKLGAWKLQLAQGAMIRYDLLEELGLEAPKTFDDLYKVLKKFKEKYPNSIPYTGRENAFNLLKPLAFAMGSGNRIYYDPNIEGGKYVYGQAHPEFKPVLEFMSKLFKEKLLDPDYAVNTADAMKEKLASGRSLFYYDNNSFGVNFNEALKPINPKARFELLPLMKNDRGQTRGWMYKKDWMHNIVISSKTKNPHELVRFLDWFYGEEGTRATAYGVEGVNYKMENGKPVILDSVLQEYAQMKDPFRNMQTDLATGFEQLALNVDEHPMVETSAPELVKWKDMITTEKGYVYEVVAPPFTNDELSRLKTLQSKVDTLVDQEMDKFIIGVRPVSDFDKFSQQLIDSGALEIEKIYNEANQRYLKQ</sequence>
<feature type="signal peptide" evidence="2">
    <location>
        <begin position="1"/>
        <end position="22"/>
    </location>
</feature>
<dbReference type="Pfam" id="PF01547">
    <property type="entry name" value="SBP_bac_1"/>
    <property type="match status" value="1"/>
</dbReference>
<dbReference type="PROSITE" id="PS51257">
    <property type="entry name" value="PROKAR_LIPOPROTEIN"/>
    <property type="match status" value="1"/>
</dbReference>
<dbReference type="PANTHER" id="PTHR43649">
    <property type="entry name" value="ARABINOSE-BINDING PROTEIN-RELATED"/>
    <property type="match status" value="1"/>
</dbReference>
<protein>
    <submittedName>
        <fullName evidence="3">Extracellular solute-binding protein</fullName>
    </submittedName>
</protein>
<organism evidence="3 4">
    <name type="scientific">Paenibacillus baimaensis</name>
    <dbReference type="NCBI Taxonomy" id="2982185"/>
    <lineage>
        <taxon>Bacteria</taxon>
        <taxon>Bacillati</taxon>
        <taxon>Bacillota</taxon>
        <taxon>Bacilli</taxon>
        <taxon>Bacillales</taxon>
        <taxon>Paenibacillaceae</taxon>
        <taxon>Paenibacillus</taxon>
    </lineage>
</organism>
<dbReference type="PANTHER" id="PTHR43649:SF12">
    <property type="entry name" value="DIACETYLCHITOBIOSE BINDING PROTEIN DASA"/>
    <property type="match status" value="1"/>
</dbReference>
<dbReference type="EMBL" id="JAOQIO010000103">
    <property type="protein sequence ID" value="MCU6796407.1"/>
    <property type="molecule type" value="Genomic_DNA"/>
</dbReference>
<accession>A0ABT2URF4</accession>
<evidence type="ECO:0000256" key="1">
    <source>
        <dbReference type="SAM" id="MobiDB-lite"/>
    </source>
</evidence>
<evidence type="ECO:0000313" key="3">
    <source>
        <dbReference type="EMBL" id="MCU6796407.1"/>
    </source>
</evidence>
<gene>
    <name evidence="3" type="ORF">OB236_30215</name>
</gene>
<dbReference type="SUPFAM" id="SSF53850">
    <property type="entry name" value="Periplasmic binding protein-like II"/>
    <property type="match status" value="1"/>
</dbReference>
<dbReference type="Proteomes" id="UP001652445">
    <property type="component" value="Unassembled WGS sequence"/>
</dbReference>
<evidence type="ECO:0000256" key="2">
    <source>
        <dbReference type="SAM" id="SignalP"/>
    </source>
</evidence>
<keyword evidence="4" id="KW-1185">Reference proteome</keyword>
<dbReference type="Gene3D" id="3.40.190.10">
    <property type="entry name" value="Periplasmic binding protein-like II"/>
    <property type="match status" value="2"/>
</dbReference>
<proteinExistence type="predicted"/>
<feature type="compositionally biased region" description="Polar residues" evidence="1">
    <location>
        <begin position="27"/>
        <end position="39"/>
    </location>
</feature>
<keyword evidence="2" id="KW-0732">Signal</keyword>
<comment type="caution">
    <text evidence="3">The sequence shown here is derived from an EMBL/GenBank/DDBJ whole genome shotgun (WGS) entry which is preliminary data.</text>
</comment>
<feature type="chain" id="PRO_5046546887" evidence="2">
    <location>
        <begin position="23"/>
        <end position="524"/>
    </location>
</feature>
<dbReference type="RefSeq" id="WP_262687226.1">
    <property type="nucleotide sequence ID" value="NZ_JAOQIO010000103.1"/>
</dbReference>
<evidence type="ECO:0000313" key="4">
    <source>
        <dbReference type="Proteomes" id="UP001652445"/>
    </source>
</evidence>
<dbReference type="InterPro" id="IPR050490">
    <property type="entry name" value="Bact_solute-bd_prot1"/>
</dbReference>
<dbReference type="InterPro" id="IPR006059">
    <property type="entry name" value="SBP"/>
</dbReference>
<feature type="region of interest" description="Disordered" evidence="1">
    <location>
        <begin position="27"/>
        <end position="46"/>
    </location>
</feature>
<reference evidence="3 4" key="1">
    <citation type="submission" date="2022-09" db="EMBL/GenBank/DDBJ databases">
        <authorList>
            <person name="Han X.L."/>
            <person name="Wang Q."/>
            <person name="Lu T."/>
        </authorList>
    </citation>
    <scope>NUCLEOTIDE SEQUENCE [LARGE SCALE GENOMIC DNA]</scope>
    <source>
        <strain evidence="3 4">WQ 127069</strain>
    </source>
</reference>